<organism evidence="6 7">
    <name type="scientific">Pelagicoccus mobilis</name>
    <dbReference type="NCBI Taxonomy" id="415221"/>
    <lineage>
        <taxon>Bacteria</taxon>
        <taxon>Pseudomonadati</taxon>
        <taxon>Verrucomicrobiota</taxon>
        <taxon>Opitutia</taxon>
        <taxon>Puniceicoccales</taxon>
        <taxon>Pelagicoccaceae</taxon>
        <taxon>Pelagicoccus</taxon>
    </lineage>
</organism>
<evidence type="ECO:0000313" key="6">
    <source>
        <dbReference type="EMBL" id="MBK1880520.1"/>
    </source>
</evidence>
<dbReference type="PROSITE" id="PS50005">
    <property type="entry name" value="TPR"/>
    <property type="match status" value="1"/>
</dbReference>
<dbReference type="InterPro" id="IPR001867">
    <property type="entry name" value="OmpR/PhoB-type_DNA-bd"/>
</dbReference>
<dbReference type="PANTHER" id="PTHR12558:SF33">
    <property type="entry name" value="BLL7664 PROTEIN"/>
    <property type="match status" value="1"/>
</dbReference>
<dbReference type="GO" id="GO:0003677">
    <property type="term" value="F:DNA binding"/>
    <property type="evidence" value="ECO:0007669"/>
    <property type="project" value="UniProtKB-UniRule"/>
</dbReference>
<dbReference type="PANTHER" id="PTHR12558">
    <property type="entry name" value="CELL DIVISION CYCLE 16,23,27"/>
    <property type="match status" value="1"/>
</dbReference>
<dbReference type="InterPro" id="IPR016032">
    <property type="entry name" value="Sig_transdc_resp-reg_C-effctor"/>
</dbReference>
<evidence type="ECO:0000256" key="3">
    <source>
        <dbReference type="PROSITE-ProRule" id="PRU01091"/>
    </source>
</evidence>
<comment type="caution">
    <text evidence="6">The sequence shown here is derived from an EMBL/GenBank/DDBJ whole genome shotgun (WGS) entry which is preliminary data.</text>
</comment>
<feature type="DNA-binding region" description="OmpR/PhoB-type" evidence="3">
    <location>
        <begin position="1"/>
        <end position="98"/>
    </location>
</feature>
<name>A0A934VTX5_9BACT</name>
<dbReference type="AlphaFoldDB" id="A0A934VTX5"/>
<gene>
    <name evidence="6" type="ORF">JIN87_26780</name>
</gene>
<evidence type="ECO:0000259" key="5">
    <source>
        <dbReference type="PROSITE" id="PS51755"/>
    </source>
</evidence>
<dbReference type="Gene3D" id="1.25.40.10">
    <property type="entry name" value="Tetratricopeptide repeat domain"/>
    <property type="match status" value="1"/>
</dbReference>
<dbReference type="GO" id="GO:0006355">
    <property type="term" value="P:regulation of DNA-templated transcription"/>
    <property type="evidence" value="ECO:0007669"/>
    <property type="project" value="InterPro"/>
</dbReference>
<proteinExistence type="predicted"/>
<feature type="repeat" description="TPR" evidence="2">
    <location>
        <begin position="381"/>
        <end position="414"/>
    </location>
</feature>
<dbReference type="InterPro" id="IPR011990">
    <property type="entry name" value="TPR-like_helical_dom_sf"/>
</dbReference>
<dbReference type="Gene3D" id="3.40.50.10070">
    <property type="entry name" value="TolB, N-terminal domain"/>
    <property type="match status" value="1"/>
</dbReference>
<dbReference type="PROSITE" id="PS50293">
    <property type="entry name" value="TPR_REGION"/>
    <property type="match status" value="1"/>
</dbReference>
<dbReference type="Pfam" id="PF00486">
    <property type="entry name" value="Trans_reg_C"/>
    <property type="match status" value="1"/>
</dbReference>
<dbReference type="InterPro" id="IPR036388">
    <property type="entry name" value="WH-like_DNA-bd_sf"/>
</dbReference>
<evidence type="ECO:0000313" key="7">
    <source>
        <dbReference type="Proteomes" id="UP000617628"/>
    </source>
</evidence>
<protein>
    <submittedName>
        <fullName evidence="6">Winged helix-turn-helix domain-containing protein</fullName>
    </submittedName>
</protein>
<keyword evidence="7" id="KW-1185">Reference proteome</keyword>
<dbReference type="GO" id="GO:0015031">
    <property type="term" value="P:protein transport"/>
    <property type="evidence" value="ECO:0007669"/>
    <property type="project" value="InterPro"/>
</dbReference>
<evidence type="ECO:0000256" key="2">
    <source>
        <dbReference type="PROSITE-ProRule" id="PRU00339"/>
    </source>
</evidence>
<dbReference type="SUPFAM" id="SSF46894">
    <property type="entry name" value="C-terminal effector domain of the bipartite response regulators"/>
    <property type="match status" value="1"/>
</dbReference>
<dbReference type="Gene3D" id="1.10.10.10">
    <property type="entry name" value="Winged helix-like DNA-binding domain superfamily/Winged helix DNA-binding domain"/>
    <property type="match status" value="1"/>
</dbReference>
<dbReference type="SMART" id="SM00862">
    <property type="entry name" value="Trans_reg_C"/>
    <property type="match status" value="1"/>
</dbReference>
<dbReference type="SUPFAM" id="SSF48452">
    <property type="entry name" value="TPR-like"/>
    <property type="match status" value="1"/>
</dbReference>
<keyword evidence="2" id="KW-0802">TPR repeat</keyword>
<accession>A0A934VTX5</accession>
<dbReference type="EMBL" id="JAENIL010000095">
    <property type="protein sequence ID" value="MBK1880520.1"/>
    <property type="molecule type" value="Genomic_DNA"/>
</dbReference>
<evidence type="ECO:0000256" key="4">
    <source>
        <dbReference type="SAM" id="MobiDB-lite"/>
    </source>
</evidence>
<dbReference type="InterPro" id="IPR019734">
    <property type="entry name" value="TPR_rpt"/>
</dbReference>
<dbReference type="SUPFAM" id="SSF52964">
    <property type="entry name" value="TolB, N-terminal domain"/>
    <property type="match status" value="1"/>
</dbReference>
<dbReference type="InterPro" id="IPR007195">
    <property type="entry name" value="TolB_N"/>
</dbReference>
<dbReference type="Proteomes" id="UP000617628">
    <property type="component" value="Unassembled WGS sequence"/>
</dbReference>
<feature type="region of interest" description="Disordered" evidence="4">
    <location>
        <begin position="101"/>
        <end position="120"/>
    </location>
</feature>
<dbReference type="GO" id="GO:0000160">
    <property type="term" value="P:phosphorelay signal transduction system"/>
    <property type="evidence" value="ECO:0007669"/>
    <property type="project" value="InterPro"/>
</dbReference>
<dbReference type="CDD" id="cd00383">
    <property type="entry name" value="trans_reg_C"/>
    <property type="match status" value="1"/>
</dbReference>
<dbReference type="GO" id="GO:0042597">
    <property type="term" value="C:periplasmic space"/>
    <property type="evidence" value="ECO:0007669"/>
    <property type="project" value="InterPro"/>
</dbReference>
<dbReference type="Pfam" id="PF13424">
    <property type="entry name" value="TPR_12"/>
    <property type="match status" value="1"/>
</dbReference>
<reference evidence="6" key="1">
    <citation type="submission" date="2021-01" db="EMBL/GenBank/DDBJ databases">
        <title>Modified the classification status of verrucomicrobia.</title>
        <authorList>
            <person name="Feng X."/>
        </authorList>
    </citation>
    <scope>NUCLEOTIDE SEQUENCE</scope>
    <source>
        <strain evidence="6">KCTC 13126</strain>
    </source>
</reference>
<keyword evidence="1 3" id="KW-0238">DNA-binding</keyword>
<feature type="domain" description="OmpR/PhoB-type" evidence="5">
    <location>
        <begin position="1"/>
        <end position="98"/>
    </location>
</feature>
<sequence length="516" mass="58261">MLYKFENFELDTTRVELRQNGSAIPLEPQVFTLLALLVTHSKRMVSKDEIHDEVWKGRIVSEAALSSRIRTARQAIGDDGKSQRLIRTVHSNGFRFVGEVSTSDTTETAAPTEEVNEPGMSSPTVAIFPFLNLSGDPSQEYFSDAITGDLIATLSKHRWLSITARNTTFGFKGSEKPTVELARELGVSYIVEGSVQRSGNRIRVSVQLIDTVSGVQRWADRYDREIEDLFALQDEITERIAARLEPEIGFAERQKVAKTKRLHLGAWENFHLGVWHFFRFTAEDNMEAQRLLQLSREQDPNFGEAHAWWAYAVILGMVYWDTSPSRDLLDQALDATKTALKEDDKNAVFYALKARVQLARQEYRSAIIENHQAIELNSTFAAAHCGLADSLAYEGQYDEAIKGFETALELSPNDPQRWAFLTYGALALIFKGDYEEALAWTERAEVIPNCQYWTTAHQAVALAYLGREKETQAAVTRLLKAVPHFSLSFAEEKLFYLKDETQLATYLTGLKKAGIK</sequence>
<evidence type="ECO:0000256" key="1">
    <source>
        <dbReference type="ARBA" id="ARBA00023125"/>
    </source>
</evidence>
<dbReference type="SMART" id="SM00028">
    <property type="entry name" value="TPR"/>
    <property type="match status" value="2"/>
</dbReference>
<dbReference type="Pfam" id="PF04052">
    <property type="entry name" value="TolB_N"/>
    <property type="match status" value="1"/>
</dbReference>
<dbReference type="PROSITE" id="PS51755">
    <property type="entry name" value="OMPR_PHOB"/>
    <property type="match status" value="1"/>
</dbReference>
<dbReference type="RefSeq" id="WP_200359580.1">
    <property type="nucleotide sequence ID" value="NZ_JAENIL010000095.1"/>
</dbReference>